<dbReference type="PATRIC" id="fig|999408.3.peg.4316"/>
<dbReference type="AlphaFoldDB" id="A0A0E2H5P7"/>
<sequence>MEYFEPINETSYLSVPNAPVYRKIMRCFYREYEKMHFQIYKEDIFQLLKQDETFTGYTMEQLMTDLEALVKWKNLTPIQDPGRVYTIADYKNKQYRYTMSEYAVEIERLTVRLENLFLESGNLSTNFFVRLEKSLQKAEEIKDSSLKEINEWWGLLQEDFKRLNQNYQDYLRDFYSGKTEQLMKSVEFVVHKDKFIKYLNEFVQELQRHSKRIEQILSDNMPVIEEYILSKVIQSELDIPHAVLQLHGNAEPGIRENVMGKWNSLKNWFIDSQGNECECKKVLKITNDVIRSIIQNAALIVQLQNGGISRKDDYRKFLELFLKCEDLEEAQKLSAHVFGVQKIQHFKTLEPREGEGINDSIYKDEPAVFLLKPHTRAYREKKDRRGFTDKSLEKYMQREKYLQKIKRQKEIVMYYIKDNKITFSEIEEVISEETRITFLQWITQANMNSRKTGRTEYGQEYRLTQTKGNCVLRCEDGDLVMPAFVLEFITL</sequence>
<gene>
    <name evidence="1" type="ORF">HMPREF1090_04031</name>
</gene>
<proteinExistence type="predicted"/>
<evidence type="ECO:0000313" key="1">
    <source>
        <dbReference type="EMBL" id="ENZ11476.1"/>
    </source>
</evidence>
<organism evidence="1 2">
    <name type="scientific">[Clostridium] clostridioforme 90A8</name>
    <dbReference type="NCBI Taxonomy" id="999408"/>
    <lineage>
        <taxon>Bacteria</taxon>
        <taxon>Bacillati</taxon>
        <taxon>Bacillota</taxon>
        <taxon>Clostridia</taxon>
        <taxon>Lachnospirales</taxon>
        <taxon>Lachnospiraceae</taxon>
        <taxon>Enterocloster</taxon>
    </lineage>
</organism>
<dbReference type="EMBL" id="AGYR01000043">
    <property type="protein sequence ID" value="ENZ11476.1"/>
    <property type="molecule type" value="Genomic_DNA"/>
</dbReference>
<name>A0A0E2H5P7_9FIRM</name>
<protein>
    <submittedName>
        <fullName evidence="1">TIGR02677 family protein</fullName>
    </submittedName>
</protein>
<reference evidence="1 2" key="1">
    <citation type="submission" date="2013-01" db="EMBL/GenBank/DDBJ databases">
        <title>The Genome Sequence of Clostridium clostridioforme 90A8.</title>
        <authorList>
            <consortium name="The Broad Institute Genome Sequencing Platform"/>
            <person name="Earl A."/>
            <person name="Ward D."/>
            <person name="Feldgarden M."/>
            <person name="Gevers D."/>
            <person name="Courvalin P."/>
            <person name="Lambert T."/>
            <person name="Walker B."/>
            <person name="Young S.K."/>
            <person name="Zeng Q."/>
            <person name="Gargeya S."/>
            <person name="Fitzgerald M."/>
            <person name="Haas B."/>
            <person name="Abouelleil A."/>
            <person name="Alvarado L."/>
            <person name="Arachchi H.M."/>
            <person name="Berlin A.M."/>
            <person name="Chapman S.B."/>
            <person name="Dewar J."/>
            <person name="Goldberg J."/>
            <person name="Griggs A."/>
            <person name="Gujja S."/>
            <person name="Hansen M."/>
            <person name="Howarth C."/>
            <person name="Imamovic A."/>
            <person name="Larimer J."/>
            <person name="McCowan C."/>
            <person name="Murphy C."/>
            <person name="Neiman D."/>
            <person name="Pearson M."/>
            <person name="Priest M."/>
            <person name="Roberts A."/>
            <person name="Saif S."/>
            <person name="Shea T."/>
            <person name="Sisk P."/>
            <person name="Sykes S."/>
            <person name="Wortman J."/>
            <person name="Nusbaum C."/>
            <person name="Birren B."/>
        </authorList>
    </citation>
    <scope>NUCLEOTIDE SEQUENCE [LARGE SCALE GENOMIC DNA]</scope>
    <source>
        <strain evidence="1 2">90A8</strain>
    </source>
</reference>
<comment type="caution">
    <text evidence="1">The sequence shown here is derived from an EMBL/GenBank/DDBJ whole genome shotgun (WGS) entry which is preliminary data.</text>
</comment>
<dbReference type="RefSeq" id="WP_002587204.1">
    <property type="nucleotide sequence ID" value="NZ_KB850982.1"/>
</dbReference>
<dbReference type="Pfam" id="PF09660">
    <property type="entry name" value="DUF2397"/>
    <property type="match status" value="1"/>
</dbReference>
<dbReference type="HOGENOM" id="CLU_031541_1_0_9"/>
<dbReference type="InterPro" id="IPR013493">
    <property type="entry name" value="CHP02677"/>
</dbReference>
<accession>A0A0E2H5P7</accession>
<dbReference type="GeneID" id="57962240"/>
<dbReference type="Proteomes" id="UP000013085">
    <property type="component" value="Unassembled WGS sequence"/>
</dbReference>
<dbReference type="NCBIfam" id="TIGR02677">
    <property type="entry name" value="TIGR02677 family protein"/>
    <property type="match status" value="1"/>
</dbReference>
<evidence type="ECO:0000313" key="2">
    <source>
        <dbReference type="Proteomes" id="UP000013085"/>
    </source>
</evidence>